<keyword evidence="1 3" id="KW-0689">Ribosomal protein</keyword>
<dbReference type="InterPro" id="IPR005290">
    <property type="entry name" value="Ribosomal_uS15_bac-type"/>
</dbReference>
<comment type="similarity">
    <text evidence="3 4">Belongs to the universal ribosomal protein uS15 family.</text>
</comment>
<name>A0ABP8NF36_9BACT</name>
<dbReference type="HAMAP" id="MF_01343_B">
    <property type="entry name" value="Ribosomal_uS15_B"/>
    <property type="match status" value="1"/>
</dbReference>
<evidence type="ECO:0000313" key="6">
    <source>
        <dbReference type="EMBL" id="GAA4464795.1"/>
    </source>
</evidence>
<dbReference type="RefSeq" id="WP_345081213.1">
    <property type="nucleotide sequence ID" value="NZ_BAABFA010000010.1"/>
</dbReference>
<dbReference type="Pfam" id="PF00312">
    <property type="entry name" value="Ribosomal_S15"/>
    <property type="match status" value="1"/>
</dbReference>
<organism evidence="6 7">
    <name type="scientific">Nemorincola caseinilytica</name>
    <dbReference type="NCBI Taxonomy" id="2054315"/>
    <lineage>
        <taxon>Bacteria</taxon>
        <taxon>Pseudomonadati</taxon>
        <taxon>Bacteroidota</taxon>
        <taxon>Chitinophagia</taxon>
        <taxon>Chitinophagales</taxon>
        <taxon>Chitinophagaceae</taxon>
        <taxon>Nemorincola</taxon>
    </lineage>
</organism>
<reference evidence="7" key="1">
    <citation type="journal article" date="2019" name="Int. J. Syst. Evol. Microbiol.">
        <title>The Global Catalogue of Microorganisms (GCM) 10K type strain sequencing project: providing services to taxonomists for standard genome sequencing and annotation.</title>
        <authorList>
            <consortium name="The Broad Institute Genomics Platform"/>
            <consortium name="The Broad Institute Genome Sequencing Center for Infectious Disease"/>
            <person name="Wu L."/>
            <person name="Ma J."/>
        </authorList>
    </citation>
    <scope>NUCLEOTIDE SEQUENCE [LARGE SCALE GENOMIC DNA]</scope>
    <source>
        <strain evidence="7">JCM 32105</strain>
    </source>
</reference>
<evidence type="ECO:0000256" key="1">
    <source>
        <dbReference type="ARBA" id="ARBA00022980"/>
    </source>
</evidence>
<dbReference type="CDD" id="cd00353">
    <property type="entry name" value="Ribosomal_S15p_S13e"/>
    <property type="match status" value="1"/>
</dbReference>
<dbReference type="PANTHER" id="PTHR23321">
    <property type="entry name" value="RIBOSOMAL PROTEIN S15, BACTERIAL AND ORGANELLAR"/>
    <property type="match status" value="1"/>
</dbReference>
<keyword evidence="7" id="KW-1185">Reference proteome</keyword>
<dbReference type="InterPro" id="IPR009068">
    <property type="entry name" value="uS15_NS1_RNA-bd_sf"/>
</dbReference>
<dbReference type="EMBL" id="BAABFA010000010">
    <property type="protein sequence ID" value="GAA4464795.1"/>
    <property type="molecule type" value="Genomic_DNA"/>
</dbReference>
<keyword evidence="2 3" id="KW-0687">Ribonucleoprotein</keyword>
<dbReference type="Gene3D" id="1.10.287.10">
    <property type="entry name" value="S15/NS1, RNA-binding"/>
    <property type="match status" value="1"/>
</dbReference>
<evidence type="ECO:0000256" key="4">
    <source>
        <dbReference type="RuleBase" id="RU003919"/>
    </source>
</evidence>
<evidence type="ECO:0000256" key="2">
    <source>
        <dbReference type="ARBA" id="ARBA00023274"/>
    </source>
</evidence>
<dbReference type="GO" id="GO:0005840">
    <property type="term" value="C:ribosome"/>
    <property type="evidence" value="ECO:0007669"/>
    <property type="project" value="UniProtKB-KW"/>
</dbReference>
<dbReference type="PANTHER" id="PTHR23321:SF26">
    <property type="entry name" value="SMALL RIBOSOMAL SUBUNIT PROTEIN US15M"/>
    <property type="match status" value="1"/>
</dbReference>
<dbReference type="NCBIfam" id="TIGR00952">
    <property type="entry name" value="S15_bact"/>
    <property type="match status" value="1"/>
</dbReference>
<dbReference type="Proteomes" id="UP001500067">
    <property type="component" value="Unassembled WGS sequence"/>
</dbReference>
<sequence length="90" mass="10231">MSHFTAEKKANIFKTHGGSATNTGSIEAQIAMLTERIQHISAHLKTNKKDFSSNRGLMQMVGRRKRLLQYLSDNNLQSYRALIEKLGLRK</sequence>
<evidence type="ECO:0000256" key="5">
    <source>
        <dbReference type="RuleBase" id="RU004524"/>
    </source>
</evidence>
<dbReference type="PROSITE" id="PS00362">
    <property type="entry name" value="RIBOSOMAL_S15"/>
    <property type="match status" value="1"/>
</dbReference>
<evidence type="ECO:0000256" key="3">
    <source>
        <dbReference type="HAMAP-Rule" id="MF_01343"/>
    </source>
</evidence>
<comment type="function">
    <text evidence="3">Forms an intersubunit bridge (bridge B4) with the 23S rRNA of the 50S subunit in the ribosome.</text>
</comment>
<gene>
    <name evidence="3 6" type="primary">rpsO</name>
    <name evidence="6" type="ORF">GCM10023093_15860</name>
</gene>
<protein>
    <recommendedName>
        <fullName evidence="3">Small ribosomal subunit protein uS15</fullName>
    </recommendedName>
</protein>
<proteinExistence type="inferred from homology"/>
<dbReference type="SUPFAM" id="SSF47060">
    <property type="entry name" value="S15/NS1 RNA-binding domain"/>
    <property type="match status" value="1"/>
</dbReference>
<accession>A0ABP8NF36</accession>
<evidence type="ECO:0000313" key="7">
    <source>
        <dbReference type="Proteomes" id="UP001500067"/>
    </source>
</evidence>
<dbReference type="SMART" id="SM01387">
    <property type="entry name" value="Ribosomal_S15"/>
    <property type="match status" value="1"/>
</dbReference>
<keyword evidence="3 5" id="KW-0699">rRNA-binding</keyword>
<keyword evidence="3 5" id="KW-0694">RNA-binding</keyword>
<dbReference type="Gene3D" id="6.10.250.3130">
    <property type="match status" value="1"/>
</dbReference>
<dbReference type="InterPro" id="IPR000589">
    <property type="entry name" value="Ribosomal_uS15"/>
</dbReference>
<comment type="subunit">
    <text evidence="3">Part of the 30S ribosomal subunit. Forms a bridge to the 50S subunit in the 70S ribosome, contacting the 23S rRNA.</text>
</comment>
<comment type="function">
    <text evidence="3 5">One of the primary rRNA binding proteins, it binds directly to 16S rRNA where it helps nucleate assembly of the platform of the 30S subunit by binding and bridging several RNA helices of the 16S rRNA.</text>
</comment>
<comment type="caution">
    <text evidence="6">The sequence shown here is derived from an EMBL/GenBank/DDBJ whole genome shotgun (WGS) entry which is preliminary data.</text>
</comment>